<feature type="chain" id="PRO_5029727257" evidence="3">
    <location>
        <begin position="22"/>
        <end position="690"/>
    </location>
</feature>
<accession>A0A7K0KB66</accession>
<feature type="signal peptide" evidence="3">
    <location>
        <begin position="1"/>
        <end position="21"/>
    </location>
</feature>
<reference evidence="5 6" key="1">
    <citation type="submission" date="2019-08" db="EMBL/GenBank/DDBJ databases">
        <title>In-depth cultivation of the pig gut microbiome towards novel bacterial diversity and tailored functional studies.</title>
        <authorList>
            <person name="Wylensek D."/>
            <person name="Hitch T.C.A."/>
            <person name="Clavel T."/>
        </authorList>
    </citation>
    <scope>NUCLEOTIDE SEQUENCE [LARGE SCALE GENOMIC DNA]</scope>
    <source>
        <strain evidence="5 6">LKV-178-WT-2A</strain>
    </source>
</reference>
<dbReference type="Gene3D" id="2.60.40.1080">
    <property type="match status" value="1"/>
</dbReference>
<protein>
    <submittedName>
        <fullName evidence="5">Cellulase family glycosylhydrolase</fullName>
    </submittedName>
</protein>
<proteinExistence type="predicted"/>
<dbReference type="SUPFAM" id="SSF51445">
    <property type="entry name" value="(Trans)glycosidases"/>
    <property type="match status" value="1"/>
</dbReference>
<dbReference type="EMBL" id="VUNG01000001">
    <property type="protein sequence ID" value="MST83161.1"/>
    <property type="molecule type" value="Genomic_DNA"/>
</dbReference>
<keyword evidence="1 5" id="KW-0378">Hydrolase</keyword>
<evidence type="ECO:0000256" key="1">
    <source>
        <dbReference type="ARBA" id="ARBA00022801"/>
    </source>
</evidence>
<comment type="caution">
    <text evidence="5">The sequence shown here is derived from an EMBL/GenBank/DDBJ whole genome shotgun (WGS) entry which is preliminary data.</text>
</comment>
<dbReference type="GO" id="GO:0000272">
    <property type="term" value="P:polysaccharide catabolic process"/>
    <property type="evidence" value="ECO:0007669"/>
    <property type="project" value="InterPro"/>
</dbReference>
<evidence type="ECO:0000313" key="5">
    <source>
        <dbReference type="EMBL" id="MST83161.1"/>
    </source>
</evidence>
<dbReference type="InterPro" id="IPR001547">
    <property type="entry name" value="Glyco_hydro_5"/>
</dbReference>
<evidence type="ECO:0000256" key="3">
    <source>
        <dbReference type="SAM" id="SignalP"/>
    </source>
</evidence>
<dbReference type="GO" id="GO:0004553">
    <property type="term" value="F:hydrolase activity, hydrolyzing O-glycosyl compounds"/>
    <property type="evidence" value="ECO:0007669"/>
    <property type="project" value="InterPro"/>
</dbReference>
<dbReference type="Gene3D" id="3.20.20.80">
    <property type="entry name" value="Glycosidases"/>
    <property type="match status" value="1"/>
</dbReference>
<keyword evidence="6" id="KW-1185">Reference proteome</keyword>
<evidence type="ECO:0000313" key="6">
    <source>
        <dbReference type="Proteomes" id="UP000438914"/>
    </source>
</evidence>
<name>A0A7K0KB66_9BACT</name>
<organism evidence="5 6">
    <name type="scientific">Hallella mizrahii</name>
    <dbReference type="NCBI Taxonomy" id="2606637"/>
    <lineage>
        <taxon>Bacteria</taxon>
        <taxon>Pseudomonadati</taxon>
        <taxon>Bacteroidota</taxon>
        <taxon>Bacteroidia</taxon>
        <taxon>Bacteroidales</taxon>
        <taxon>Prevotellaceae</taxon>
        <taxon>Hallella</taxon>
    </lineage>
</organism>
<dbReference type="InterPro" id="IPR017853">
    <property type="entry name" value="GH"/>
</dbReference>
<dbReference type="Pfam" id="PF00150">
    <property type="entry name" value="Cellulase"/>
    <property type="match status" value="1"/>
</dbReference>
<keyword evidence="2" id="KW-0326">Glycosidase</keyword>
<keyword evidence="3" id="KW-0732">Signal</keyword>
<feature type="domain" description="Glycoside hydrolase family 5" evidence="4">
    <location>
        <begin position="144"/>
        <end position="330"/>
    </location>
</feature>
<dbReference type="AlphaFoldDB" id="A0A7K0KB66"/>
<dbReference type="RefSeq" id="WP_154532478.1">
    <property type="nucleotide sequence ID" value="NZ_VUNG01000001.1"/>
</dbReference>
<sequence length="690" mass="77038">MKLRKTFLSLLACLTTLCAHASSIYAVPLPSLHVEGRYLCDTHGNRVTLHGVMDTPSPYFNGWRWTPWIPELKDAHVQPCLDYFEKIYTAMTDNDQGAYCDVFRLHLDPCWTNDPSKKSAGEYDISAFSKDRFNHFLDKLYIPLMQKAMNHGMYVVVRPPGVCPGEIKVGDDYQKYLLYVWDVVSKNPIVKANAGAISIELANEPVKLYDAQGKETAEAMHDFFQPIVDKIRANGFTGVIWVPGTGWQANYRGYASHPIEGENIGYAVHDYVGWYGADDTKYDAQSYIQSFTDAVPVVMTNPVIITEVDWSPEKEGTGHYNEHGEYVKSNWGTWATGSTSKWGSAFKALMDHYDNISMTLSSTACYLDIDKYINSGIVAPDFDGNPETCAGACWQWYKDWAEVNRAWPDNDNTHLPDPKKATITSLQPVGDLDMMAGQARLAGLKATFQDGHSEDVSSLATYEVSDPENVKVVNGQILAKGQGKAHISAKVTDAFGNSYTTSFNVRSSFFPLSKNYVKVVWEQNGSSYDETTHTFVNGQYGQTGWTYSDGVDLSAYKYLVVKLKEPDNNSAKIFIYPQNNIWAKNNYEQAFDNRTQIVVPLHTMKSQQNGNAIAPSKIYIVALWSLGGKPITIDDIYVTNNNDYSPMTGISAPSVGSRASNSLMFGLNGVRVQHPSKHQIVIQKGKKVIY</sequence>
<evidence type="ECO:0000256" key="2">
    <source>
        <dbReference type="ARBA" id="ARBA00023295"/>
    </source>
</evidence>
<dbReference type="Proteomes" id="UP000438914">
    <property type="component" value="Unassembled WGS sequence"/>
</dbReference>
<evidence type="ECO:0000259" key="4">
    <source>
        <dbReference type="Pfam" id="PF00150"/>
    </source>
</evidence>
<gene>
    <name evidence="5" type="ORF">FYJ73_00405</name>
</gene>